<dbReference type="AlphaFoldDB" id="A0A7W2AQR4"/>
<dbReference type="EMBL" id="JACEOL010000011">
    <property type="protein sequence ID" value="MBA4601552.1"/>
    <property type="molecule type" value="Genomic_DNA"/>
</dbReference>
<reference evidence="2 3" key="1">
    <citation type="submission" date="2020-07" db="EMBL/GenBank/DDBJ databases">
        <title>Thermoactinomyces phylogeny.</title>
        <authorList>
            <person name="Dunlap C."/>
        </authorList>
    </citation>
    <scope>NUCLEOTIDE SEQUENCE [LARGE SCALE GENOMIC DNA]</scope>
    <source>
        <strain evidence="2 3">AMNI-1</strain>
    </source>
</reference>
<dbReference type="Pfam" id="PF20335">
    <property type="entry name" value="DUF6630"/>
    <property type="match status" value="1"/>
</dbReference>
<protein>
    <recommendedName>
        <fullName evidence="1">DUF6630 domain-containing protein</fullName>
    </recommendedName>
</protein>
<feature type="domain" description="DUF6630" evidence="1">
    <location>
        <begin position="8"/>
        <end position="166"/>
    </location>
</feature>
<comment type="caution">
    <text evidence="2">The sequence shown here is derived from an EMBL/GenBank/DDBJ whole genome shotgun (WGS) entry which is preliminary data.</text>
</comment>
<accession>A0A7W2AQR4</accession>
<evidence type="ECO:0000259" key="1">
    <source>
        <dbReference type="Pfam" id="PF20335"/>
    </source>
</evidence>
<organism evidence="2 3">
    <name type="scientific">Thermoactinomyces mirandus</name>
    <dbReference type="NCBI Taxonomy" id="2756294"/>
    <lineage>
        <taxon>Bacteria</taxon>
        <taxon>Bacillati</taxon>
        <taxon>Bacillota</taxon>
        <taxon>Bacilli</taxon>
        <taxon>Bacillales</taxon>
        <taxon>Thermoactinomycetaceae</taxon>
        <taxon>Thermoactinomyces</taxon>
    </lineage>
</organism>
<name>A0A7W2AQR4_9BACL</name>
<evidence type="ECO:0000313" key="3">
    <source>
        <dbReference type="Proteomes" id="UP000538292"/>
    </source>
</evidence>
<dbReference type="Proteomes" id="UP000538292">
    <property type="component" value="Unassembled WGS sequence"/>
</dbReference>
<dbReference type="InterPro" id="IPR046582">
    <property type="entry name" value="DUF6630"/>
</dbReference>
<sequence length="218" mass="25588">MKYHPEKLLQLARLLLPDDPELAEEVCFSMKNPEQYLDHHFIRDSEPISNLPWFALIHGLSQRNLILTISEDMISTWFSKKRERKAKRFAWVIRDGKWSESFCSYSDSIVHPYVKFSLQLANHYLEPLHYVLCSFTPTLRPYTLTILPAETATACQELALESGYGILWIEKSLKLKPKPHYQVLAPAFLHLLENDTPFLPFDQQKPFLPFFNLQQKDH</sequence>
<evidence type="ECO:0000313" key="2">
    <source>
        <dbReference type="EMBL" id="MBA4601552.1"/>
    </source>
</evidence>
<dbReference type="RefSeq" id="WP_181738161.1">
    <property type="nucleotide sequence ID" value="NZ_JACEOL010000011.1"/>
</dbReference>
<gene>
    <name evidence="2" type="ORF">H2C83_04290</name>
</gene>
<proteinExistence type="predicted"/>
<keyword evidence="3" id="KW-1185">Reference proteome</keyword>